<feature type="transmembrane region" description="Helical" evidence="1">
    <location>
        <begin position="12"/>
        <end position="32"/>
    </location>
</feature>
<dbReference type="RefSeq" id="XP_016741378.1">
    <property type="nucleotide sequence ID" value="XM_016885889.2"/>
</dbReference>
<dbReference type="PANTHER" id="PTHR33294:SF6">
    <property type="entry name" value="AWPM-19-LIKE FAMILY PROTEIN"/>
    <property type="match status" value="1"/>
</dbReference>
<feature type="transmembrane region" description="Helical" evidence="1">
    <location>
        <begin position="98"/>
        <end position="119"/>
    </location>
</feature>
<keyword evidence="1" id="KW-0472">Membrane</keyword>
<feature type="transmembrane region" description="Helical" evidence="1">
    <location>
        <begin position="131"/>
        <end position="151"/>
    </location>
</feature>
<name>A0A1U8NTJ1_GOSHI</name>
<proteinExistence type="predicted"/>
<dbReference type="Pfam" id="PF05512">
    <property type="entry name" value="AWPM-19"/>
    <property type="match status" value="1"/>
</dbReference>
<dbReference type="PaxDb" id="3635-A0A1U8NTJ1"/>
<dbReference type="STRING" id="3635.A0A1U8NTJ1"/>
<dbReference type="AlphaFoldDB" id="A0A1U8NTJ1"/>
<evidence type="ECO:0000256" key="1">
    <source>
        <dbReference type="SAM" id="Phobius"/>
    </source>
</evidence>
<reference evidence="2" key="1">
    <citation type="journal article" date="2020" name="Nat. Genet.">
        <title>Genomic diversifications of five Gossypium allopolyploid species and their impact on cotton improvement.</title>
        <authorList>
            <person name="Chen Z.J."/>
            <person name="Sreedasyam A."/>
            <person name="Ando A."/>
            <person name="Song Q."/>
            <person name="De Santiago L.M."/>
            <person name="Hulse-Kemp A.M."/>
            <person name="Ding M."/>
            <person name="Ye W."/>
            <person name="Kirkbride R.C."/>
            <person name="Jenkins J."/>
            <person name="Plott C."/>
            <person name="Lovell J."/>
            <person name="Lin Y.M."/>
            <person name="Vaughn R."/>
            <person name="Liu B."/>
            <person name="Simpson S."/>
            <person name="Scheffler B.E."/>
            <person name="Wen L."/>
            <person name="Saski C.A."/>
            <person name="Grover C.E."/>
            <person name="Hu G."/>
            <person name="Conover J.L."/>
            <person name="Carlson J.W."/>
            <person name="Shu S."/>
            <person name="Boston L.B."/>
            <person name="Williams M."/>
            <person name="Peterson D.G."/>
            <person name="McGee K."/>
            <person name="Jones D.C."/>
            <person name="Wendel J.F."/>
            <person name="Stelly D.M."/>
            <person name="Grimwood J."/>
            <person name="Schmutz J."/>
        </authorList>
    </citation>
    <scope>NUCLEOTIDE SEQUENCE [LARGE SCALE GENOMIC DNA]</scope>
    <source>
        <strain evidence="2">cv. TM-1</strain>
    </source>
</reference>
<dbReference type="PANTHER" id="PTHR33294">
    <property type="entry name" value="AWPM-19-LIKE FAMILY PROTEIN"/>
    <property type="match status" value="1"/>
</dbReference>
<evidence type="ECO:0000313" key="3">
    <source>
        <dbReference type="RefSeq" id="XP_016741378.1"/>
    </source>
</evidence>
<sequence>MANNQMQPVAGLLLFLNFCMYVIVLGIGGWAVNKAIDHGFIIGPGFELPAHFSPIYFPMGNAATGFFVTFAMLAGVVGVASAIAGINHIRSWHASSLPSAASVAGVAWTLTLLAMGFACKQIDLEIRNARLRTMEAFIIILTVTQLFYIAAIHGGA</sequence>
<feature type="transmembrane region" description="Helical" evidence="1">
    <location>
        <begin position="64"/>
        <end position="86"/>
    </location>
</feature>
<dbReference type="InterPro" id="IPR008390">
    <property type="entry name" value="AWPM-19"/>
</dbReference>
<keyword evidence="1" id="KW-0812">Transmembrane</keyword>
<keyword evidence="1" id="KW-1133">Transmembrane helix</keyword>
<dbReference type="OMA" id="CKEIQLN"/>
<keyword evidence="2" id="KW-1185">Reference proteome</keyword>
<dbReference type="Proteomes" id="UP000818029">
    <property type="component" value="Chromosome A05"/>
</dbReference>
<evidence type="ECO:0000313" key="2">
    <source>
        <dbReference type="Proteomes" id="UP000818029"/>
    </source>
</evidence>
<dbReference type="GeneID" id="107951011"/>
<reference evidence="3" key="2">
    <citation type="submission" date="2025-08" db="UniProtKB">
        <authorList>
            <consortium name="RefSeq"/>
        </authorList>
    </citation>
    <scope>IDENTIFICATION</scope>
</reference>
<gene>
    <name evidence="3" type="primary">LOC107951011</name>
</gene>
<accession>A0A1U8NTJ1</accession>
<dbReference type="KEGG" id="ghi:107951011"/>
<organism evidence="2 3">
    <name type="scientific">Gossypium hirsutum</name>
    <name type="common">Upland cotton</name>
    <name type="synonym">Gossypium mexicanum</name>
    <dbReference type="NCBI Taxonomy" id="3635"/>
    <lineage>
        <taxon>Eukaryota</taxon>
        <taxon>Viridiplantae</taxon>
        <taxon>Streptophyta</taxon>
        <taxon>Embryophyta</taxon>
        <taxon>Tracheophyta</taxon>
        <taxon>Spermatophyta</taxon>
        <taxon>Magnoliopsida</taxon>
        <taxon>eudicotyledons</taxon>
        <taxon>Gunneridae</taxon>
        <taxon>Pentapetalae</taxon>
        <taxon>rosids</taxon>
        <taxon>malvids</taxon>
        <taxon>Malvales</taxon>
        <taxon>Malvaceae</taxon>
        <taxon>Malvoideae</taxon>
        <taxon>Gossypium</taxon>
    </lineage>
</organism>
<protein>
    <submittedName>
        <fullName evidence="3">Membrane protein PM19L</fullName>
    </submittedName>
</protein>